<dbReference type="InterPro" id="IPR008258">
    <property type="entry name" value="Transglycosylase_SLT_dom_1"/>
</dbReference>
<gene>
    <name evidence="2" type="ORF">AVDCRST_MAG69-2623</name>
</gene>
<proteinExistence type="predicted"/>
<organism evidence="2">
    <name type="scientific">uncultured Solirubrobacteraceae bacterium</name>
    <dbReference type="NCBI Taxonomy" id="1162706"/>
    <lineage>
        <taxon>Bacteria</taxon>
        <taxon>Bacillati</taxon>
        <taxon>Actinomycetota</taxon>
        <taxon>Thermoleophilia</taxon>
        <taxon>Solirubrobacterales</taxon>
        <taxon>Solirubrobacteraceae</taxon>
        <taxon>environmental samples</taxon>
    </lineage>
</organism>
<evidence type="ECO:0000259" key="1">
    <source>
        <dbReference type="Pfam" id="PF01464"/>
    </source>
</evidence>
<protein>
    <recommendedName>
        <fullName evidence="1">Transglycosylase SLT domain-containing protein</fullName>
    </recommendedName>
</protein>
<dbReference type="SUPFAM" id="SSF55166">
    <property type="entry name" value="Hedgehog/DD-peptidase"/>
    <property type="match status" value="1"/>
</dbReference>
<evidence type="ECO:0000313" key="2">
    <source>
        <dbReference type="EMBL" id="CAA9513454.1"/>
    </source>
</evidence>
<dbReference type="InterPro" id="IPR009045">
    <property type="entry name" value="Zn_M74/Hedgehog-like"/>
</dbReference>
<dbReference type="Pfam" id="PF01464">
    <property type="entry name" value="SLT"/>
    <property type="match status" value="1"/>
</dbReference>
<dbReference type="SUPFAM" id="SSF53955">
    <property type="entry name" value="Lysozyme-like"/>
    <property type="match status" value="1"/>
</dbReference>
<accession>A0A6J4T538</accession>
<dbReference type="AlphaFoldDB" id="A0A6J4T538"/>
<sequence>MAVAALVGFALFGRSGPPPGVPVVPTVGAGSGAEPLADPFAYRRDAGEAMAERAAFGVSHPLYTNSPGGAVATAERTAVWRPLVERAARQAEVDPDRLEGLVFLESAGRPDAITPNGLDGAVGLTQILAETGQNLLGMRVDLGESRRLTRRMARAQRRGQEGLAERLEDRRRRIDERFDPALSLAASARYLTMARERFGREDLAFVSYHMGQGNLEGVLRAFSGRDDGDIGDVVADEELDWPRVYFDSTPRRHRAAYRRLAGFGDDSSNYLWKVEAGSEIMRLWREDRAELERIADLQTAKASAEEVLRPASETTIFRTPDELQAAWDDGDIRALPDDPAATGLNRHRGMGELARRLGEPAALYRGLRPEALALALYVGAQVRDIAGGGTLTVTSTVRDQAYQDLLITGNDQATRRYSLHTTGYSLDVARLYDSRRQARAFQWVLDRLRVLGVIAWVREPHAIHMTVGEDAEALLPLLDRLEE</sequence>
<dbReference type="Gene3D" id="1.10.530.10">
    <property type="match status" value="1"/>
</dbReference>
<dbReference type="InterPro" id="IPR023346">
    <property type="entry name" value="Lysozyme-like_dom_sf"/>
</dbReference>
<feature type="domain" description="Transglycosylase SLT" evidence="1">
    <location>
        <begin position="171"/>
        <end position="220"/>
    </location>
</feature>
<dbReference type="EMBL" id="CADCVP010000285">
    <property type="protein sequence ID" value="CAA9513454.1"/>
    <property type="molecule type" value="Genomic_DNA"/>
</dbReference>
<name>A0A6J4T538_9ACTN</name>
<reference evidence="2" key="1">
    <citation type="submission" date="2020-02" db="EMBL/GenBank/DDBJ databases">
        <authorList>
            <person name="Meier V. D."/>
        </authorList>
    </citation>
    <scope>NUCLEOTIDE SEQUENCE</scope>
    <source>
        <strain evidence="2">AVDCRST_MAG69</strain>
    </source>
</reference>